<keyword evidence="5" id="KW-0479">Metal-binding</keyword>
<dbReference type="PANTHER" id="PTHR23407">
    <property type="entry name" value="ATPASE INHIBITOR/5-FORMYLTETRAHYDROFOLATE CYCLO-LIGASE"/>
    <property type="match status" value="1"/>
</dbReference>
<dbReference type="AlphaFoldDB" id="A0A6I0F616"/>
<gene>
    <name evidence="6" type="ORF">F8154_12115</name>
</gene>
<dbReference type="GO" id="GO:0035999">
    <property type="term" value="P:tetrahydrofolate interconversion"/>
    <property type="evidence" value="ECO:0007669"/>
    <property type="project" value="TreeGrafter"/>
</dbReference>
<feature type="binding site" evidence="4">
    <location>
        <position position="48"/>
    </location>
    <ligand>
        <name>substrate</name>
    </ligand>
</feature>
<dbReference type="OrthoDB" id="9801938at2"/>
<keyword evidence="7" id="KW-1185">Reference proteome</keyword>
<dbReference type="PANTHER" id="PTHR23407:SF1">
    <property type="entry name" value="5-FORMYLTETRAHYDROFOLATE CYCLO-LIGASE"/>
    <property type="match status" value="1"/>
</dbReference>
<dbReference type="NCBIfam" id="TIGR02727">
    <property type="entry name" value="MTHFS_bact"/>
    <property type="match status" value="1"/>
</dbReference>
<dbReference type="GO" id="GO:0009396">
    <property type="term" value="P:folic acid-containing compound biosynthetic process"/>
    <property type="evidence" value="ECO:0007669"/>
    <property type="project" value="TreeGrafter"/>
</dbReference>
<sequence length="190" mass="21850">MKNELRKSVLKKREALTKDFIKAKSKIIATTLMETSHYKNAHSIMVFVSFRNEVDTYDIIQHILSSGKRVFVPLANPKTKELSICEIKDFHNDLEIGNFGVLEPKKEALRLVSPQILDLIIVPGLVFDDRGYRIGYGGGFYDRFLSEIPNIPTVSLAFEMQMVDSVPFDNYDIPVRYIITEERFIKCKQS</sequence>
<evidence type="ECO:0000256" key="4">
    <source>
        <dbReference type="PIRSR" id="PIRSR006806-1"/>
    </source>
</evidence>
<name>A0A6I0F616_9FIRM</name>
<dbReference type="EMBL" id="WBZC01000050">
    <property type="protein sequence ID" value="KAB3532150.1"/>
    <property type="molecule type" value="Genomic_DNA"/>
</dbReference>
<evidence type="ECO:0000256" key="5">
    <source>
        <dbReference type="RuleBase" id="RU361279"/>
    </source>
</evidence>
<dbReference type="GO" id="GO:0005524">
    <property type="term" value="F:ATP binding"/>
    <property type="evidence" value="ECO:0007669"/>
    <property type="project" value="UniProtKB-KW"/>
</dbReference>
<dbReference type="GO" id="GO:0046872">
    <property type="term" value="F:metal ion binding"/>
    <property type="evidence" value="ECO:0007669"/>
    <property type="project" value="UniProtKB-KW"/>
</dbReference>
<dbReference type="GO" id="GO:0030272">
    <property type="term" value="F:5-formyltetrahydrofolate cyclo-ligase activity"/>
    <property type="evidence" value="ECO:0007669"/>
    <property type="project" value="UniProtKB-EC"/>
</dbReference>
<keyword evidence="6" id="KW-0436">Ligase</keyword>
<organism evidence="6 7">
    <name type="scientific">Alkaliphilus pronyensis</name>
    <dbReference type="NCBI Taxonomy" id="1482732"/>
    <lineage>
        <taxon>Bacteria</taxon>
        <taxon>Bacillati</taxon>
        <taxon>Bacillota</taxon>
        <taxon>Clostridia</taxon>
        <taxon>Peptostreptococcales</taxon>
        <taxon>Natronincolaceae</taxon>
        <taxon>Alkaliphilus</taxon>
    </lineage>
</organism>
<protein>
    <recommendedName>
        <fullName evidence="5">5-formyltetrahydrofolate cyclo-ligase</fullName>
        <ecNumber evidence="5">6.3.3.2</ecNumber>
    </recommendedName>
</protein>
<keyword evidence="3 4" id="KW-0067">ATP-binding</keyword>
<feature type="binding site" evidence="4">
    <location>
        <begin position="2"/>
        <end position="6"/>
    </location>
    <ligand>
        <name>ATP</name>
        <dbReference type="ChEBI" id="CHEBI:30616"/>
    </ligand>
</feature>
<dbReference type="InterPro" id="IPR002698">
    <property type="entry name" value="FTHF_cligase"/>
</dbReference>
<proteinExistence type="inferred from homology"/>
<keyword evidence="5" id="KW-0460">Magnesium</keyword>
<dbReference type="RefSeq" id="WP_151861884.1">
    <property type="nucleotide sequence ID" value="NZ_WBZC01000050.1"/>
</dbReference>
<comment type="catalytic activity">
    <reaction evidence="5">
        <text>(6S)-5-formyl-5,6,7,8-tetrahydrofolate + ATP = (6R)-5,10-methenyltetrahydrofolate + ADP + phosphate</text>
        <dbReference type="Rhea" id="RHEA:10488"/>
        <dbReference type="ChEBI" id="CHEBI:30616"/>
        <dbReference type="ChEBI" id="CHEBI:43474"/>
        <dbReference type="ChEBI" id="CHEBI:57455"/>
        <dbReference type="ChEBI" id="CHEBI:57457"/>
        <dbReference type="ChEBI" id="CHEBI:456216"/>
        <dbReference type="EC" id="6.3.3.2"/>
    </reaction>
</comment>
<dbReference type="SUPFAM" id="SSF100950">
    <property type="entry name" value="NagB/RpiA/CoA transferase-like"/>
    <property type="match status" value="1"/>
</dbReference>
<comment type="caution">
    <text evidence="6">The sequence shown here is derived from an EMBL/GenBank/DDBJ whole genome shotgun (WGS) entry which is preliminary data.</text>
</comment>
<evidence type="ECO:0000256" key="3">
    <source>
        <dbReference type="ARBA" id="ARBA00022840"/>
    </source>
</evidence>
<dbReference type="Gene3D" id="3.40.50.10420">
    <property type="entry name" value="NagB/RpiA/CoA transferase-like"/>
    <property type="match status" value="1"/>
</dbReference>
<evidence type="ECO:0000313" key="6">
    <source>
        <dbReference type="EMBL" id="KAB3532150.1"/>
    </source>
</evidence>
<evidence type="ECO:0000313" key="7">
    <source>
        <dbReference type="Proteomes" id="UP000432715"/>
    </source>
</evidence>
<accession>A0A6I0F616</accession>
<dbReference type="Proteomes" id="UP000432715">
    <property type="component" value="Unassembled WGS sequence"/>
</dbReference>
<dbReference type="InterPro" id="IPR024185">
    <property type="entry name" value="FTHF_cligase-like_sf"/>
</dbReference>
<feature type="binding site" evidence="4">
    <location>
        <position position="53"/>
    </location>
    <ligand>
        <name>substrate</name>
    </ligand>
</feature>
<comment type="similarity">
    <text evidence="1 5">Belongs to the 5-formyltetrahydrofolate cyclo-ligase family.</text>
</comment>
<comment type="cofactor">
    <cofactor evidence="5">
        <name>Mg(2+)</name>
        <dbReference type="ChEBI" id="CHEBI:18420"/>
    </cofactor>
</comment>
<dbReference type="EC" id="6.3.3.2" evidence="5"/>
<keyword evidence="2 4" id="KW-0547">Nucleotide-binding</keyword>
<evidence type="ECO:0000256" key="1">
    <source>
        <dbReference type="ARBA" id="ARBA00010638"/>
    </source>
</evidence>
<dbReference type="PIRSF" id="PIRSF006806">
    <property type="entry name" value="FTHF_cligase"/>
    <property type="match status" value="1"/>
</dbReference>
<reference evidence="6 7" key="1">
    <citation type="submission" date="2019-10" db="EMBL/GenBank/DDBJ databases">
        <title>Alkaliphilus serpentinus sp. nov. and Alkaliphilus pronyensis sp. nov., two novel anaerobic alkaliphilic species isolated from the serpentinized-hosted hydrothermal field of the Prony Bay (New Caledonia).</title>
        <authorList>
            <person name="Postec A."/>
        </authorList>
    </citation>
    <scope>NUCLEOTIDE SEQUENCE [LARGE SCALE GENOMIC DNA]</scope>
    <source>
        <strain evidence="6 7">LacV</strain>
    </source>
</reference>
<dbReference type="InterPro" id="IPR037171">
    <property type="entry name" value="NagB/RpiA_transferase-like"/>
</dbReference>
<feature type="binding site" evidence="4">
    <location>
        <begin position="133"/>
        <end position="141"/>
    </location>
    <ligand>
        <name>ATP</name>
        <dbReference type="ChEBI" id="CHEBI:30616"/>
    </ligand>
</feature>
<dbReference type="Pfam" id="PF01812">
    <property type="entry name" value="5-FTHF_cyc-lig"/>
    <property type="match status" value="1"/>
</dbReference>
<evidence type="ECO:0000256" key="2">
    <source>
        <dbReference type="ARBA" id="ARBA00022741"/>
    </source>
</evidence>